<dbReference type="PRINTS" id="PR00946">
    <property type="entry name" value="HGSCAVENGER"/>
</dbReference>
<dbReference type="PANTHER" id="PTHR46594:SF4">
    <property type="entry name" value="P-TYPE CATION-TRANSPORTING ATPASE"/>
    <property type="match status" value="1"/>
</dbReference>
<comment type="caution">
    <text evidence="4">The sequence shown here is derived from an EMBL/GenBank/DDBJ whole genome shotgun (WGS) entry which is preliminary data.</text>
</comment>
<dbReference type="FunFam" id="3.30.70.100:FF:000005">
    <property type="entry name" value="Copper-exporting P-type ATPase A"/>
    <property type="match status" value="2"/>
</dbReference>
<dbReference type="Proteomes" id="UP000245533">
    <property type="component" value="Unassembled WGS sequence"/>
</dbReference>
<dbReference type="OrthoDB" id="5513217at2"/>
<protein>
    <recommendedName>
        <fullName evidence="3">HMA domain-containing protein</fullName>
    </recommendedName>
</protein>
<name>A0A316TSI1_9BACT</name>
<keyword evidence="5" id="KW-1185">Reference proteome</keyword>
<dbReference type="AlphaFoldDB" id="A0A316TSI1"/>
<proteinExistence type="predicted"/>
<dbReference type="GO" id="GO:0005507">
    <property type="term" value="F:copper ion binding"/>
    <property type="evidence" value="ECO:0007669"/>
    <property type="project" value="InterPro"/>
</dbReference>
<evidence type="ECO:0000259" key="3">
    <source>
        <dbReference type="PROSITE" id="PS50846"/>
    </source>
</evidence>
<accession>A0A316TSI1</accession>
<dbReference type="InterPro" id="IPR017969">
    <property type="entry name" value="Heavy-metal-associated_CS"/>
</dbReference>
<reference evidence="4 5" key="1">
    <citation type="submission" date="2018-05" db="EMBL/GenBank/DDBJ databases">
        <title>Rhodohalobacter halophilus gen. nov., sp. nov., a moderately halophilic member of the family Balneolaceae.</title>
        <authorList>
            <person name="Liu Z.-W."/>
        </authorList>
    </citation>
    <scope>NUCLEOTIDE SEQUENCE [LARGE SCALE GENOMIC DNA]</scope>
    <source>
        <strain evidence="4 5">8A47</strain>
    </source>
</reference>
<dbReference type="NCBIfam" id="TIGR00003">
    <property type="entry name" value="copper ion binding protein"/>
    <property type="match status" value="2"/>
</dbReference>
<dbReference type="Pfam" id="PF00403">
    <property type="entry name" value="HMA"/>
    <property type="match status" value="2"/>
</dbReference>
<keyword evidence="1" id="KW-0479">Metal-binding</keyword>
<dbReference type="SUPFAM" id="SSF55008">
    <property type="entry name" value="HMA, heavy metal-associated domain"/>
    <property type="match status" value="2"/>
</dbReference>
<dbReference type="CDD" id="cd00371">
    <property type="entry name" value="HMA"/>
    <property type="match status" value="2"/>
</dbReference>
<dbReference type="InterPro" id="IPR006122">
    <property type="entry name" value="HMA_Cu_ion-bd"/>
</dbReference>
<evidence type="ECO:0000256" key="2">
    <source>
        <dbReference type="ARBA" id="ARBA00023008"/>
    </source>
</evidence>
<dbReference type="RefSeq" id="WP_109644971.1">
    <property type="nucleotide sequence ID" value="NZ_QGGB01000003.1"/>
</dbReference>
<dbReference type="InterPro" id="IPR036163">
    <property type="entry name" value="HMA_dom_sf"/>
</dbReference>
<feature type="domain" description="HMA" evidence="3">
    <location>
        <begin position="1"/>
        <end position="66"/>
    </location>
</feature>
<evidence type="ECO:0000313" key="5">
    <source>
        <dbReference type="Proteomes" id="UP000245533"/>
    </source>
</evidence>
<dbReference type="EMBL" id="QGGB01000003">
    <property type="protein sequence ID" value="PWN07360.1"/>
    <property type="molecule type" value="Genomic_DNA"/>
</dbReference>
<organism evidence="4 5">
    <name type="scientific">Rhodohalobacter mucosus</name>
    <dbReference type="NCBI Taxonomy" id="2079485"/>
    <lineage>
        <taxon>Bacteria</taxon>
        <taxon>Pseudomonadati</taxon>
        <taxon>Balneolota</taxon>
        <taxon>Balneolia</taxon>
        <taxon>Balneolales</taxon>
        <taxon>Balneolaceae</taxon>
        <taxon>Rhodohalobacter</taxon>
    </lineage>
</organism>
<feature type="domain" description="HMA" evidence="3">
    <location>
        <begin position="72"/>
        <end position="138"/>
    </location>
</feature>
<gene>
    <name evidence="4" type="ORF">DDZ15_03590</name>
</gene>
<evidence type="ECO:0000313" key="4">
    <source>
        <dbReference type="EMBL" id="PWN07360.1"/>
    </source>
</evidence>
<sequence>MKKRITIDGMHCAGCVNSVEKAIRKVDGVQNVSVQLTTESASIEYEGVFPAEKVKKAVENAGYELAEDPAVKEVAFDIEGMHCAGCSAAVEKAALKTEGVTDANVNLATNRAFISFDPGRTDADEIAKRIDDAGYSVVRQKKKRIG</sequence>
<dbReference type="Gene3D" id="3.30.70.100">
    <property type="match status" value="2"/>
</dbReference>
<dbReference type="PROSITE" id="PS01047">
    <property type="entry name" value="HMA_1"/>
    <property type="match status" value="1"/>
</dbReference>
<evidence type="ECO:0000256" key="1">
    <source>
        <dbReference type="ARBA" id="ARBA00022723"/>
    </source>
</evidence>
<dbReference type="InterPro" id="IPR001802">
    <property type="entry name" value="MerP/CopZ"/>
</dbReference>
<keyword evidence="2" id="KW-0186">Copper</keyword>
<dbReference type="PROSITE" id="PS50846">
    <property type="entry name" value="HMA_2"/>
    <property type="match status" value="2"/>
</dbReference>
<dbReference type="PANTHER" id="PTHR46594">
    <property type="entry name" value="P-TYPE CATION-TRANSPORTING ATPASE"/>
    <property type="match status" value="1"/>
</dbReference>
<dbReference type="InterPro" id="IPR006121">
    <property type="entry name" value="HMA_dom"/>
</dbReference>